<evidence type="ECO:0000256" key="3">
    <source>
        <dbReference type="ARBA" id="ARBA00021315"/>
    </source>
</evidence>
<dbReference type="GO" id="GO:0043590">
    <property type="term" value="C:bacterial nucleoid"/>
    <property type="evidence" value="ECO:0007669"/>
    <property type="project" value="TreeGrafter"/>
</dbReference>
<dbReference type="GO" id="GO:0006310">
    <property type="term" value="P:DNA recombination"/>
    <property type="evidence" value="ECO:0007669"/>
    <property type="project" value="InterPro"/>
</dbReference>
<evidence type="ECO:0000256" key="9">
    <source>
        <dbReference type="PIRNR" id="PIRNR003128"/>
    </source>
</evidence>
<keyword evidence="10" id="KW-0175">Coiled coil</keyword>
<dbReference type="CDD" id="cd03241">
    <property type="entry name" value="ABC_RecN"/>
    <property type="match status" value="2"/>
</dbReference>
<dbReference type="FunFam" id="3.40.50.300:FF:000356">
    <property type="entry name" value="DNA repair protein RecN"/>
    <property type="match status" value="1"/>
</dbReference>
<sequence length="555" mass="61158">MLRHIHIRDFAIIDEVELELAPGMTVLTGETGAGKSILLDALGLCLGDRADTGAVPEHAQRSEIHVSFDVSANPGARDWLAEQALDAEDECVLRRVIQRGGRSQSWINGRPVPLQQLDELGARLIEVHGQHAHQSLMRTEVQRATLDAFAGHDGALARVRELHAEWRRIGDEIRQLEGGQGDYQDRLELLRYQVEELDALGLDADGIRELEQEQRRLAAAGDILAACQATLAELYDEEPSAQGLLGAAQRRLEPLLDADPALQEAHDLFTSAQVQLQEGCQGLRQFADHMEMDPERLAWVESRLGELTDLARKHRVEPEALPERREALRRELEDLENAESRLAELHARREATAEAYREAAASLSESRRAAADRLAGEVGSLMRELGMPGGELLVRVAHDPDARPTSHGLDDVRFEIRTNPDQRPGPLSKVASGGELSRIGLALEVATAHIGRIPSLVFDEADAGIGGGVAEVVGRKLRELGRQHQVLCITHLPQVAAQAHHQLQVEKRVTEGRTRTGVRRLEGDARTQELARMLGGVEITENTLNHAREMLERAG</sequence>
<dbReference type="InterPro" id="IPR003395">
    <property type="entry name" value="RecF/RecN/SMC_N"/>
</dbReference>
<reference evidence="12 13" key="1">
    <citation type="submission" date="2018-05" db="EMBL/GenBank/DDBJ databases">
        <title>Spiribacter halobius sp. nov., a moderately halophilic bacterium isolated from marine solar saltern.</title>
        <authorList>
            <person name="Zheng W.-S."/>
            <person name="Lu D.-C."/>
            <person name="Du Z.-J."/>
        </authorList>
    </citation>
    <scope>NUCLEOTIDE SEQUENCE [LARGE SCALE GENOMIC DNA]</scope>
    <source>
        <strain evidence="12 13">E85</strain>
    </source>
</reference>
<comment type="function">
    <text evidence="1 9">May be involved in recombinational repair of damaged DNA.</text>
</comment>
<dbReference type="RefSeq" id="WP_109676889.1">
    <property type="nucleotide sequence ID" value="NZ_CP086615.1"/>
</dbReference>
<dbReference type="SUPFAM" id="SSF52540">
    <property type="entry name" value="P-loop containing nucleoside triphosphate hydrolases"/>
    <property type="match status" value="2"/>
</dbReference>
<evidence type="ECO:0000313" key="13">
    <source>
        <dbReference type="Proteomes" id="UP000245474"/>
    </source>
</evidence>
<dbReference type="InterPro" id="IPR027417">
    <property type="entry name" value="P-loop_NTPase"/>
</dbReference>
<dbReference type="NCBIfam" id="TIGR00634">
    <property type="entry name" value="recN"/>
    <property type="match status" value="1"/>
</dbReference>
<evidence type="ECO:0000256" key="5">
    <source>
        <dbReference type="ARBA" id="ARBA00022763"/>
    </source>
</evidence>
<evidence type="ECO:0000256" key="2">
    <source>
        <dbReference type="ARBA" id="ARBA00009441"/>
    </source>
</evidence>
<feature type="domain" description="RecF/RecN/SMC N-terminal" evidence="11">
    <location>
        <begin position="1"/>
        <end position="507"/>
    </location>
</feature>
<dbReference type="EMBL" id="QFFI01000006">
    <property type="protein sequence ID" value="PWG64241.1"/>
    <property type="molecule type" value="Genomic_DNA"/>
</dbReference>
<keyword evidence="7 9" id="KW-0234">DNA repair</keyword>
<dbReference type="FunFam" id="3.40.50.300:FF:000319">
    <property type="entry name" value="DNA repair protein RecN"/>
    <property type="match status" value="1"/>
</dbReference>
<evidence type="ECO:0000256" key="8">
    <source>
        <dbReference type="ARBA" id="ARBA00033408"/>
    </source>
</evidence>
<evidence type="ECO:0000256" key="6">
    <source>
        <dbReference type="ARBA" id="ARBA00022840"/>
    </source>
</evidence>
<evidence type="ECO:0000313" key="12">
    <source>
        <dbReference type="EMBL" id="PWG64241.1"/>
    </source>
</evidence>
<name>A0A2U2N4W7_9GAMM</name>
<gene>
    <name evidence="12" type="ORF">DEM34_04955</name>
</gene>
<accession>A0A2U2N4W7</accession>
<keyword evidence="5 9" id="KW-0227">DNA damage</keyword>
<dbReference type="PIRSF" id="PIRSF003128">
    <property type="entry name" value="RecN"/>
    <property type="match status" value="1"/>
</dbReference>
<dbReference type="PANTHER" id="PTHR11059:SF0">
    <property type="entry name" value="DNA REPAIR PROTEIN RECN"/>
    <property type="match status" value="1"/>
</dbReference>
<evidence type="ECO:0000256" key="4">
    <source>
        <dbReference type="ARBA" id="ARBA00022741"/>
    </source>
</evidence>
<dbReference type="GO" id="GO:0005524">
    <property type="term" value="F:ATP binding"/>
    <property type="evidence" value="ECO:0007669"/>
    <property type="project" value="UniProtKB-KW"/>
</dbReference>
<dbReference type="OrthoDB" id="9806954at2"/>
<evidence type="ECO:0000256" key="1">
    <source>
        <dbReference type="ARBA" id="ARBA00003618"/>
    </source>
</evidence>
<organism evidence="12 13">
    <name type="scientific">Sediminicurvatus halobius</name>
    <dbReference type="NCBI Taxonomy" id="2182432"/>
    <lineage>
        <taxon>Bacteria</taxon>
        <taxon>Pseudomonadati</taxon>
        <taxon>Pseudomonadota</taxon>
        <taxon>Gammaproteobacteria</taxon>
        <taxon>Chromatiales</taxon>
        <taxon>Ectothiorhodospiraceae</taxon>
        <taxon>Sediminicurvatus</taxon>
    </lineage>
</organism>
<evidence type="ECO:0000259" key="11">
    <source>
        <dbReference type="Pfam" id="PF02463"/>
    </source>
</evidence>
<dbReference type="PANTHER" id="PTHR11059">
    <property type="entry name" value="DNA REPAIR PROTEIN RECN"/>
    <property type="match status" value="1"/>
</dbReference>
<comment type="similarity">
    <text evidence="2 9">Belongs to the RecN family.</text>
</comment>
<dbReference type="GO" id="GO:0009432">
    <property type="term" value="P:SOS response"/>
    <property type="evidence" value="ECO:0007669"/>
    <property type="project" value="TreeGrafter"/>
</dbReference>
<feature type="coiled-coil region" evidence="10">
    <location>
        <begin position="325"/>
        <end position="355"/>
    </location>
</feature>
<dbReference type="Proteomes" id="UP000245474">
    <property type="component" value="Unassembled WGS sequence"/>
</dbReference>
<dbReference type="Pfam" id="PF02463">
    <property type="entry name" value="SMC_N"/>
    <property type="match status" value="1"/>
</dbReference>
<protein>
    <recommendedName>
        <fullName evidence="3 9">DNA repair protein RecN</fullName>
    </recommendedName>
    <alternativeName>
        <fullName evidence="8 9">Recombination protein N</fullName>
    </alternativeName>
</protein>
<comment type="caution">
    <text evidence="12">The sequence shown here is derived from an EMBL/GenBank/DDBJ whole genome shotgun (WGS) entry which is preliminary data.</text>
</comment>
<dbReference type="Gene3D" id="3.40.50.300">
    <property type="entry name" value="P-loop containing nucleotide triphosphate hydrolases"/>
    <property type="match status" value="2"/>
</dbReference>
<keyword evidence="6" id="KW-0067">ATP-binding</keyword>
<proteinExistence type="inferred from homology"/>
<dbReference type="AlphaFoldDB" id="A0A2U2N4W7"/>
<keyword evidence="4" id="KW-0547">Nucleotide-binding</keyword>
<dbReference type="NCBIfam" id="NF008121">
    <property type="entry name" value="PRK10869.1"/>
    <property type="match status" value="1"/>
</dbReference>
<evidence type="ECO:0000256" key="10">
    <source>
        <dbReference type="SAM" id="Coils"/>
    </source>
</evidence>
<dbReference type="InterPro" id="IPR004604">
    <property type="entry name" value="DNA_recomb/repair_RecN"/>
</dbReference>
<evidence type="ECO:0000256" key="7">
    <source>
        <dbReference type="ARBA" id="ARBA00023204"/>
    </source>
</evidence>
<dbReference type="GO" id="GO:0006281">
    <property type="term" value="P:DNA repair"/>
    <property type="evidence" value="ECO:0007669"/>
    <property type="project" value="UniProtKB-KW"/>
</dbReference>
<keyword evidence="13" id="KW-1185">Reference proteome</keyword>